<keyword evidence="6" id="KW-0812">Transmembrane</keyword>
<dbReference type="Gene3D" id="3.40.50.2000">
    <property type="entry name" value="Glycogen Phosphorylase B"/>
    <property type="match status" value="1"/>
</dbReference>
<feature type="chain" id="PRO_5043073702" description="UDP-glucuronosyltransferase" evidence="6">
    <location>
        <begin position="19"/>
        <end position="442"/>
    </location>
</feature>
<dbReference type="SUPFAM" id="SSF53756">
    <property type="entry name" value="UDP-Glycosyltransferase/glycogen phosphorylase"/>
    <property type="match status" value="1"/>
</dbReference>
<sequence length="442" mass="50589">MLRIIFLIFAYFTKIALAANILVVGMPNGKSHISSMLPLLRELAQIFRDASKSCDYVIREHADEYQRIASYPWDLILTDSLFAVCGYGLASLSKAHHVIMHTSSMEGFYALAKALGRQHAAAPPFFMDSWHSEFHVDHFFDRLNAIKEIITSWLMWNTFINYYTKRSLASIAPNFDFSVYSRTNSMSFTDMPLKFYVSEPISNELFSYGCYCNSFNELQGELVDFVNDPKSKGTILMAFGTILRLGNAPVNKLEAYVKALNNLTNYNIIWGCTDCPPMKLEKHVRVMPWVPQIDILHHPKTKLFITHGGLKSVKEAICAAMPTLFMPVFAEQVRNAWLAKQHGFGQIINRFNLTDNYLLELITEMLNNSPSYVKQARELSFTDMPISPLKEASFRISHLIKYGGRFPEYFYIRAANFGYIKYLNLDFILIIPAVILFVLTCK</sequence>
<dbReference type="InterPro" id="IPR035595">
    <property type="entry name" value="UDP_glycos_trans_CS"/>
</dbReference>
<dbReference type="GO" id="GO:0016020">
    <property type="term" value="C:membrane"/>
    <property type="evidence" value="ECO:0007669"/>
    <property type="project" value="UniProtKB-SubCell"/>
</dbReference>
<dbReference type="PANTHER" id="PTHR48043">
    <property type="entry name" value="EG:EG0003.4 PROTEIN-RELATED"/>
    <property type="match status" value="1"/>
</dbReference>
<dbReference type="EMBL" id="UYYF01004624">
    <property type="protein sequence ID" value="VDN05935.1"/>
    <property type="molecule type" value="Genomic_DNA"/>
</dbReference>
<evidence type="ECO:0000313" key="9">
    <source>
        <dbReference type="WBParaSite" id="TCLT_0000839201-mRNA-1"/>
    </source>
</evidence>
<evidence type="ECO:0000313" key="7">
    <source>
        <dbReference type="EMBL" id="VDN05935.1"/>
    </source>
</evidence>
<proteinExistence type="inferred from homology"/>
<dbReference type="InterPro" id="IPR002213">
    <property type="entry name" value="UDP_glucos_trans"/>
</dbReference>
<accession>A0A158RCQ0</accession>
<keyword evidence="8" id="KW-1185">Reference proteome</keyword>
<evidence type="ECO:0000256" key="3">
    <source>
        <dbReference type="ARBA" id="ARBA00022679"/>
    </source>
</evidence>
<evidence type="ECO:0000313" key="8">
    <source>
        <dbReference type="Proteomes" id="UP000276776"/>
    </source>
</evidence>
<protein>
    <recommendedName>
        <fullName evidence="6">UDP-glucuronosyltransferase</fullName>
        <ecNumber evidence="6">2.4.1.17</ecNumber>
    </recommendedName>
</protein>
<dbReference type="PROSITE" id="PS00375">
    <property type="entry name" value="UDPGT"/>
    <property type="match status" value="1"/>
</dbReference>
<evidence type="ECO:0000256" key="4">
    <source>
        <dbReference type="ARBA" id="ARBA00047475"/>
    </source>
</evidence>
<keyword evidence="6" id="KW-1133">Transmembrane helix</keyword>
<feature type="transmembrane region" description="Helical" evidence="6">
    <location>
        <begin position="422"/>
        <end position="441"/>
    </location>
</feature>
<keyword evidence="6" id="KW-0732">Signal</keyword>
<comment type="subcellular location">
    <subcellularLocation>
        <location evidence="6">Membrane</location>
        <topology evidence="6">Single-pass membrane protein</topology>
    </subcellularLocation>
</comment>
<keyword evidence="2 5" id="KW-0328">Glycosyltransferase</keyword>
<dbReference type="InterPro" id="IPR050271">
    <property type="entry name" value="UDP-glycosyltransferase"/>
</dbReference>
<dbReference type="CDD" id="cd03784">
    <property type="entry name" value="GT1_Gtf-like"/>
    <property type="match status" value="1"/>
</dbReference>
<name>A0A158RCQ0_THECL</name>
<evidence type="ECO:0000256" key="2">
    <source>
        <dbReference type="ARBA" id="ARBA00022676"/>
    </source>
</evidence>
<gene>
    <name evidence="7" type="ORF">TCLT_LOCUS8381</name>
</gene>
<organism evidence="9">
    <name type="scientific">Thelazia callipaeda</name>
    <name type="common">Oriental eyeworm</name>
    <name type="synonym">Parasitic nematode</name>
    <dbReference type="NCBI Taxonomy" id="103827"/>
    <lineage>
        <taxon>Eukaryota</taxon>
        <taxon>Metazoa</taxon>
        <taxon>Ecdysozoa</taxon>
        <taxon>Nematoda</taxon>
        <taxon>Chromadorea</taxon>
        <taxon>Rhabditida</taxon>
        <taxon>Spirurina</taxon>
        <taxon>Spiruromorpha</taxon>
        <taxon>Thelazioidea</taxon>
        <taxon>Thelaziidae</taxon>
        <taxon>Thelazia</taxon>
    </lineage>
</organism>
<dbReference type="FunFam" id="3.40.50.2000:FF:000021">
    <property type="entry name" value="UDP-glucuronosyltransferase"/>
    <property type="match status" value="1"/>
</dbReference>
<evidence type="ECO:0000256" key="6">
    <source>
        <dbReference type="RuleBase" id="RU362059"/>
    </source>
</evidence>
<comment type="similarity">
    <text evidence="1 5">Belongs to the UDP-glycosyltransferase family.</text>
</comment>
<comment type="catalytic activity">
    <reaction evidence="4 6">
        <text>glucuronate acceptor + UDP-alpha-D-glucuronate = acceptor beta-D-glucuronoside + UDP + H(+)</text>
        <dbReference type="Rhea" id="RHEA:21032"/>
        <dbReference type="ChEBI" id="CHEBI:15378"/>
        <dbReference type="ChEBI" id="CHEBI:58052"/>
        <dbReference type="ChEBI" id="CHEBI:58223"/>
        <dbReference type="ChEBI" id="CHEBI:132367"/>
        <dbReference type="ChEBI" id="CHEBI:132368"/>
        <dbReference type="EC" id="2.4.1.17"/>
    </reaction>
</comment>
<dbReference type="GO" id="GO:0015020">
    <property type="term" value="F:glucuronosyltransferase activity"/>
    <property type="evidence" value="ECO:0007669"/>
    <property type="project" value="UniProtKB-EC"/>
</dbReference>
<dbReference type="STRING" id="103827.A0A158RCQ0"/>
<dbReference type="AlphaFoldDB" id="A0A158RCQ0"/>
<dbReference type="EC" id="2.4.1.17" evidence="6"/>
<keyword evidence="6" id="KW-0472">Membrane</keyword>
<reference evidence="9" key="1">
    <citation type="submission" date="2016-04" db="UniProtKB">
        <authorList>
            <consortium name="WormBaseParasite"/>
        </authorList>
    </citation>
    <scope>IDENTIFICATION</scope>
</reference>
<dbReference type="Pfam" id="PF00201">
    <property type="entry name" value="UDPGT"/>
    <property type="match status" value="1"/>
</dbReference>
<dbReference type="WBParaSite" id="TCLT_0000839201-mRNA-1">
    <property type="protein sequence ID" value="TCLT_0000839201-mRNA-1"/>
    <property type="gene ID" value="TCLT_0000839201"/>
</dbReference>
<dbReference type="OMA" id="TIIDWRF"/>
<feature type="signal peptide" evidence="6">
    <location>
        <begin position="1"/>
        <end position="18"/>
    </location>
</feature>
<keyword evidence="3 5" id="KW-0808">Transferase</keyword>
<dbReference type="OrthoDB" id="5835829at2759"/>
<dbReference type="PANTHER" id="PTHR48043:SF62">
    <property type="entry name" value="GLUCURONOSYLTRANSFERASE"/>
    <property type="match status" value="1"/>
</dbReference>
<reference evidence="7 8" key="2">
    <citation type="submission" date="2018-11" db="EMBL/GenBank/DDBJ databases">
        <authorList>
            <consortium name="Pathogen Informatics"/>
        </authorList>
    </citation>
    <scope>NUCLEOTIDE SEQUENCE [LARGE SCALE GENOMIC DNA]</scope>
</reference>
<dbReference type="Proteomes" id="UP000276776">
    <property type="component" value="Unassembled WGS sequence"/>
</dbReference>
<evidence type="ECO:0000256" key="5">
    <source>
        <dbReference type="RuleBase" id="RU003718"/>
    </source>
</evidence>
<evidence type="ECO:0000256" key="1">
    <source>
        <dbReference type="ARBA" id="ARBA00009995"/>
    </source>
</evidence>